<feature type="domain" description="LD-carboxypeptidase C-terminal" evidence="8">
    <location>
        <begin position="182"/>
        <end position="302"/>
    </location>
</feature>
<organism evidence="9 10">
    <name type="scientific">SAR324 cluster bacterium</name>
    <dbReference type="NCBI Taxonomy" id="2024889"/>
    <lineage>
        <taxon>Bacteria</taxon>
        <taxon>Deltaproteobacteria</taxon>
        <taxon>SAR324 cluster</taxon>
    </lineage>
</organism>
<evidence type="ECO:0000256" key="5">
    <source>
        <dbReference type="ARBA" id="ARBA00022825"/>
    </source>
</evidence>
<dbReference type="GO" id="GO:0004180">
    <property type="term" value="F:carboxypeptidase activity"/>
    <property type="evidence" value="ECO:0007669"/>
    <property type="project" value="UniProtKB-KW"/>
</dbReference>
<feature type="active site" description="Charge relay system" evidence="6">
    <location>
        <position position="213"/>
    </location>
</feature>
<evidence type="ECO:0000256" key="1">
    <source>
        <dbReference type="ARBA" id="ARBA00010233"/>
    </source>
</evidence>
<comment type="caution">
    <text evidence="9">The sequence shown here is derived from an EMBL/GenBank/DDBJ whole genome shotgun (WGS) entry which is preliminary data.</text>
</comment>
<feature type="domain" description="LD-carboxypeptidase N-terminal" evidence="7">
    <location>
        <begin position="14"/>
        <end position="131"/>
    </location>
</feature>
<protein>
    <submittedName>
        <fullName evidence="9">LD-carboxypeptidase</fullName>
    </submittedName>
</protein>
<dbReference type="InterPro" id="IPR003507">
    <property type="entry name" value="S66_fam"/>
</dbReference>
<evidence type="ECO:0000259" key="7">
    <source>
        <dbReference type="Pfam" id="PF02016"/>
    </source>
</evidence>
<dbReference type="Pfam" id="PF02016">
    <property type="entry name" value="Peptidase_S66"/>
    <property type="match status" value="1"/>
</dbReference>
<keyword evidence="4" id="KW-0378">Hydrolase</keyword>
<dbReference type="PANTHER" id="PTHR30237:SF2">
    <property type="entry name" value="MUREIN TETRAPEPTIDE CARBOXYPEPTIDASE"/>
    <property type="match status" value="1"/>
</dbReference>
<dbReference type="Pfam" id="PF17676">
    <property type="entry name" value="Peptidase_S66C"/>
    <property type="match status" value="1"/>
</dbReference>
<proteinExistence type="inferred from homology"/>
<dbReference type="SUPFAM" id="SSF141986">
    <property type="entry name" value="LD-carboxypeptidase A C-terminal domain-like"/>
    <property type="match status" value="1"/>
</dbReference>
<dbReference type="Gene3D" id="3.50.30.60">
    <property type="entry name" value="LD-carboxypeptidase A C-terminal domain-like"/>
    <property type="match status" value="1"/>
</dbReference>
<sequence length="319" mass="34932">MPIYPKILKKGDLVGLVAPASPPFKASYIDKVISVLERKGFRVIEGRSLRKRHGFLAGTDKERASDLMSMFANSKVKAIFCLRGGYGCGRILSLLDYKLIARSPKIFLGFSDITALHMAISKKSKLISFHGPVGTSLMKNPSGFSWDTLERTLMSSRAPGSLLQGLGKKDQTLEVIRNGEATGRLIGGNLSVLAASIGTDYLPSFKGKILLIEEIDERPYAIDRLLTQFLNTGLLQKVSGIMLGAFISCDHPSNSKSREYKQSYEDVLYERLYSLGVPVLKGLPIGHQDLNACVPIGAKVRLCAGRKSDLIIEEAVVRD</sequence>
<accession>A0A7X9FS48</accession>
<dbReference type="SUPFAM" id="SSF52317">
    <property type="entry name" value="Class I glutamine amidotransferase-like"/>
    <property type="match status" value="1"/>
</dbReference>
<dbReference type="InterPro" id="IPR027478">
    <property type="entry name" value="LdcA_N"/>
</dbReference>
<feature type="active site" description="Nucleophile" evidence="6">
    <location>
        <position position="111"/>
    </location>
</feature>
<evidence type="ECO:0000259" key="8">
    <source>
        <dbReference type="Pfam" id="PF17676"/>
    </source>
</evidence>
<keyword evidence="3" id="KW-0645">Protease</keyword>
<evidence type="ECO:0000313" key="9">
    <source>
        <dbReference type="EMBL" id="NMC62846.1"/>
    </source>
</evidence>
<dbReference type="GO" id="GO:0008236">
    <property type="term" value="F:serine-type peptidase activity"/>
    <property type="evidence" value="ECO:0007669"/>
    <property type="project" value="UniProtKB-KW"/>
</dbReference>
<dbReference type="Proteomes" id="UP000524246">
    <property type="component" value="Unassembled WGS sequence"/>
</dbReference>
<dbReference type="PIRSF" id="PIRSF028757">
    <property type="entry name" value="LD-carboxypeptidase"/>
    <property type="match status" value="1"/>
</dbReference>
<evidence type="ECO:0000256" key="6">
    <source>
        <dbReference type="PIRSR" id="PIRSR028757-1"/>
    </source>
</evidence>
<dbReference type="InterPro" id="IPR027461">
    <property type="entry name" value="Carboxypeptidase_A_C_sf"/>
</dbReference>
<dbReference type="CDD" id="cd07025">
    <property type="entry name" value="Peptidase_S66"/>
    <property type="match status" value="1"/>
</dbReference>
<dbReference type="PANTHER" id="PTHR30237">
    <property type="entry name" value="MURAMOYLTETRAPEPTIDE CARBOXYPEPTIDASE"/>
    <property type="match status" value="1"/>
</dbReference>
<gene>
    <name evidence="9" type="ORF">GYA55_06715</name>
</gene>
<dbReference type="GO" id="GO:0006508">
    <property type="term" value="P:proteolysis"/>
    <property type="evidence" value="ECO:0007669"/>
    <property type="project" value="UniProtKB-KW"/>
</dbReference>
<evidence type="ECO:0000256" key="2">
    <source>
        <dbReference type="ARBA" id="ARBA00022645"/>
    </source>
</evidence>
<comment type="similarity">
    <text evidence="1">Belongs to the peptidase S66 family.</text>
</comment>
<dbReference type="EMBL" id="JAAZON010000295">
    <property type="protein sequence ID" value="NMC62846.1"/>
    <property type="molecule type" value="Genomic_DNA"/>
</dbReference>
<name>A0A7X9FS48_9DELT</name>
<dbReference type="InterPro" id="IPR040921">
    <property type="entry name" value="Peptidase_S66C"/>
</dbReference>
<keyword evidence="2 9" id="KW-0121">Carboxypeptidase</keyword>
<keyword evidence="5" id="KW-0720">Serine protease</keyword>
<evidence type="ECO:0000256" key="4">
    <source>
        <dbReference type="ARBA" id="ARBA00022801"/>
    </source>
</evidence>
<dbReference type="InterPro" id="IPR040449">
    <property type="entry name" value="Peptidase_S66_N"/>
</dbReference>
<evidence type="ECO:0000256" key="3">
    <source>
        <dbReference type="ARBA" id="ARBA00022670"/>
    </source>
</evidence>
<dbReference type="InterPro" id="IPR029062">
    <property type="entry name" value="Class_I_gatase-like"/>
</dbReference>
<reference evidence="9 10" key="1">
    <citation type="journal article" date="2020" name="Biotechnol. Biofuels">
        <title>New insights from the biogas microbiome by comprehensive genome-resolved metagenomics of nearly 1600 species originating from multiple anaerobic digesters.</title>
        <authorList>
            <person name="Campanaro S."/>
            <person name="Treu L."/>
            <person name="Rodriguez-R L.M."/>
            <person name="Kovalovszki A."/>
            <person name="Ziels R.M."/>
            <person name="Maus I."/>
            <person name="Zhu X."/>
            <person name="Kougias P.G."/>
            <person name="Basile A."/>
            <person name="Luo G."/>
            <person name="Schluter A."/>
            <person name="Konstantinidis K.T."/>
            <person name="Angelidaki I."/>
        </authorList>
    </citation>
    <scope>NUCLEOTIDE SEQUENCE [LARGE SCALE GENOMIC DNA]</scope>
    <source>
        <strain evidence="9">AS27yjCOA_65</strain>
    </source>
</reference>
<feature type="active site" description="Charge relay system" evidence="6">
    <location>
        <position position="287"/>
    </location>
</feature>
<dbReference type="Gene3D" id="3.40.50.10740">
    <property type="entry name" value="Class I glutamine amidotransferase-like"/>
    <property type="match status" value="1"/>
</dbReference>
<dbReference type="AlphaFoldDB" id="A0A7X9FS48"/>
<evidence type="ECO:0000313" key="10">
    <source>
        <dbReference type="Proteomes" id="UP000524246"/>
    </source>
</evidence>